<protein>
    <submittedName>
        <fullName evidence="3">Uncharacterized protein</fullName>
    </submittedName>
</protein>
<dbReference type="RefSeq" id="WP_169454950.1">
    <property type="nucleotide sequence ID" value="NZ_CP051774.1"/>
</dbReference>
<keyword evidence="2" id="KW-0472">Membrane</keyword>
<proteinExistence type="predicted"/>
<keyword evidence="4" id="KW-1185">Reference proteome</keyword>
<gene>
    <name evidence="3" type="ORF">HHL09_12405</name>
</gene>
<feature type="region of interest" description="Disordered" evidence="1">
    <location>
        <begin position="1"/>
        <end position="29"/>
    </location>
</feature>
<evidence type="ECO:0000313" key="4">
    <source>
        <dbReference type="Proteomes" id="UP000501812"/>
    </source>
</evidence>
<dbReference type="AlphaFoldDB" id="A0A858RJG0"/>
<feature type="transmembrane region" description="Helical" evidence="2">
    <location>
        <begin position="81"/>
        <end position="96"/>
    </location>
</feature>
<keyword evidence="2" id="KW-0812">Transmembrane</keyword>
<reference evidence="3 4" key="1">
    <citation type="submission" date="2020-04" db="EMBL/GenBank/DDBJ databases">
        <title>Luteolibacter sp. G-1-1-1 isolated from soil.</title>
        <authorList>
            <person name="Dahal R.H."/>
        </authorList>
    </citation>
    <scope>NUCLEOTIDE SEQUENCE [LARGE SCALE GENOMIC DNA]</scope>
    <source>
        <strain evidence="3 4">G-1-1-1</strain>
    </source>
</reference>
<dbReference type="EMBL" id="CP051774">
    <property type="protein sequence ID" value="QJE96549.1"/>
    <property type="molecule type" value="Genomic_DNA"/>
</dbReference>
<accession>A0A858RJG0</accession>
<name>A0A858RJG0_9BACT</name>
<organism evidence="3 4">
    <name type="scientific">Luteolibacter luteus</name>
    <dbReference type="NCBI Taxonomy" id="2728835"/>
    <lineage>
        <taxon>Bacteria</taxon>
        <taxon>Pseudomonadati</taxon>
        <taxon>Verrucomicrobiota</taxon>
        <taxon>Verrucomicrobiia</taxon>
        <taxon>Verrucomicrobiales</taxon>
        <taxon>Verrucomicrobiaceae</taxon>
        <taxon>Luteolibacter</taxon>
    </lineage>
</organism>
<evidence type="ECO:0000256" key="1">
    <source>
        <dbReference type="SAM" id="MobiDB-lite"/>
    </source>
</evidence>
<dbReference type="Proteomes" id="UP000501812">
    <property type="component" value="Chromosome"/>
</dbReference>
<evidence type="ECO:0000313" key="3">
    <source>
        <dbReference type="EMBL" id="QJE96549.1"/>
    </source>
</evidence>
<keyword evidence="2" id="KW-1133">Transmembrane helix</keyword>
<sequence>MNPYESPRSKPAPKSSGSYREGQPCPECGGRNLLPDMLVRRKPSFFERIFLGPFAHAFLKRSVRCQDCGTMSEYRKMSGKMAALCMLGTLVLYWFIRPR</sequence>
<dbReference type="KEGG" id="luo:HHL09_12405"/>
<evidence type="ECO:0000256" key="2">
    <source>
        <dbReference type="SAM" id="Phobius"/>
    </source>
</evidence>